<accession>A0ABQ9JGA8</accession>
<name>A0ABQ9JGA8_9CUCU</name>
<protein>
    <submittedName>
        <fullName evidence="2">Uncharacterized protein</fullName>
    </submittedName>
</protein>
<gene>
    <name evidence="2" type="ORF">NQ317_000940</name>
</gene>
<feature type="compositionally biased region" description="Low complexity" evidence="1">
    <location>
        <begin position="61"/>
        <end position="71"/>
    </location>
</feature>
<feature type="compositionally biased region" description="Basic and acidic residues" evidence="1">
    <location>
        <begin position="80"/>
        <end position="108"/>
    </location>
</feature>
<organism evidence="2 3">
    <name type="scientific">Molorchus minor</name>
    <dbReference type="NCBI Taxonomy" id="1323400"/>
    <lineage>
        <taxon>Eukaryota</taxon>
        <taxon>Metazoa</taxon>
        <taxon>Ecdysozoa</taxon>
        <taxon>Arthropoda</taxon>
        <taxon>Hexapoda</taxon>
        <taxon>Insecta</taxon>
        <taxon>Pterygota</taxon>
        <taxon>Neoptera</taxon>
        <taxon>Endopterygota</taxon>
        <taxon>Coleoptera</taxon>
        <taxon>Polyphaga</taxon>
        <taxon>Cucujiformia</taxon>
        <taxon>Chrysomeloidea</taxon>
        <taxon>Cerambycidae</taxon>
        <taxon>Lamiinae</taxon>
        <taxon>Monochamini</taxon>
        <taxon>Molorchus</taxon>
    </lineage>
</organism>
<evidence type="ECO:0000256" key="1">
    <source>
        <dbReference type="SAM" id="MobiDB-lite"/>
    </source>
</evidence>
<comment type="caution">
    <text evidence="2">The sequence shown here is derived from an EMBL/GenBank/DDBJ whole genome shotgun (WGS) entry which is preliminary data.</text>
</comment>
<feature type="region of interest" description="Disordered" evidence="1">
    <location>
        <begin position="29"/>
        <end position="112"/>
    </location>
</feature>
<dbReference type="EMBL" id="JAPWTJ010000593">
    <property type="protein sequence ID" value="KAJ8977055.1"/>
    <property type="molecule type" value="Genomic_DNA"/>
</dbReference>
<reference evidence="2" key="1">
    <citation type="journal article" date="2023" name="Insect Mol. Biol.">
        <title>Genome sequencing provides insights into the evolution of gene families encoding plant cell wall-degrading enzymes in longhorned beetles.</title>
        <authorList>
            <person name="Shin N.R."/>
            <person name="Okamura Y."/>
            <person name="Kirsch R."/>
            <person name="Pauchet Y."/>
        </authorList>
    </citation>
    <scope>NUCLEOTIDE SEQUENCE</scope>
    <source>
        <strain evidence="2">MMC_N1</strain>
    </source>
</reference>
<keyword evidence="3" id="KW-1185">Reference proteome</keyword>
<evidence type="ECO:0000313" key="3">
    <source>
        <dbReference type="Proteomes" id="UP001162164"/>
    </source>
</evidence>
<evidence type="ECO:0000313" key="2">
    <source>
        <dbReference type="EMBL" id="KAJ8977055.1"/>
    </source>
</evidence>
<feature type="compositionally biased region" description="Basic and acidic residues" evidence="1">
    <location>
        <begin position="29"/>
        <end position="60"/>
    </location>
</feature>
<proteinExistence type="predicted"/>
<dbReference type="Proteomes" id="UP001162164">
    <property type="component" value="Unassembled WGS sequence"/>
</dbReference>
<sequence length="131" mass="15076">MQLTACVQPSRHLGDIYRICNRLNNYEVVEEHSRRPEPNDDEKPLKRPDIKGKYHLKDTYKNNNSINKNNNVEPSSSDNSKNKSEHNECKSLEYSEEKSSNSAKKDNETSNSNKCCIESILAKTEAIMDRT</sequence>